<dbReference type="NCBIfam" id="NF007227">
    <property type="entry name" value="PRK09645.1"/>
    <property type="match status" value="1"/>
</dbReference>
<keyword evidence="4 6" id="KW-0238">DNA-binding</keyword>
<accession>A0ABW8AJG8</accession>
<evidence type="ECO:0000256" key="3">
    <source>
        <dbReference type="ARBA" id="ARBA00023082"/>
    </source>
</evidence>
<evidence type="ECO:0000256" key="1">
    <source>
        <dbReference type="ARBA" id="ARBA00010641"/>
    </source>
</evidence>
<dbReference type="InterPro" id="IPR014284">
    <property type="entry name" value="RNA_pol_sigma-70_dom"/>
</dbReference>
<evidence type="ECO:0000256" key="6">
    <source>
        <dbReference type="RuleBase" id="RU000716"/>
    </source>
</evidence>
<dbReference type="InterPro" id="IPR013324">
    <property type="entry name" value="RNA_pol_sigma_r3/r4-like"/>
</dbReference>
<dbReference type="SUPFAM" id="SSF88946">
    <property type="entry name" value="Sigma2 domain of RNA polymerase sigma factors"/>
    <property type="match status" value="1"/>
</dbReference>
<comment type="similarity">
    <text evidence="1 6">Belongs to the sigma-70 factor family. ECF subfamily.</text>
</comment>
<proteinExistence type="inferred from homology"/>
<evidence type="ECO:0000259" key="7">
    <source>
        <dbReference type="Pfam" id="PF04542"/>
    </source>
</evidence>
<dbReference type="InterPro" id="IPR000838">
    <property type="entry name" value="RNA_pol_sigma70_ECF_CS"/>
</dbReference>
<keyword evidence="5 6" id="KW-0804">Transcription</keyword>
<dbReference type="PROSITE" id="PS01063">
    <property type="entry name" value="SIGMA70_ECF"/>
    <property type="match status" value="1"/>
</dbReference>
<reference evidence="9 10" key="1">
    <citation type="submission" date="2024-10" db="EMBL/GenBank/DDBJ databases">
        <title>The Natural Products Discovery Center: Release of the First 8490 Sequenced Strains for Exploring Actinobacteria Biosynthetic Diversity.</title>
        <authorList>
            <person name="Kalkreuter E."/>
            <person name="Kautsar S.A."/>
            <person name="Yang D."/>
            <person name="Bader C.D."/>
            <person name="Teijaro C.N."/>
            <person name="Fluegel L."/>
            <person name="Davis C.M."/>
            <person name="Simpson J.R."/>
            <person name="Lauterbach L."/>
            <person name="Steele A.D."/>
            <person name="Gui C."/>
            <person name="Meng S."/>
            <person name="Li G."/>
            <person name="Viehrig K."/>
            <person name="Ye F."/>
            <person name="Su P."/>
            <person name="Kiefer A.F."/>
            <person name="Nichols A."/>
            <person name="Cepeda A.J."/>
            <person name="Yan W."/>
            <person name="Fan B."/>
            <person name="Jiang Y."/>
            <person name="Adhikari A."/>
            <person name="Zheng C.-J."/>
            <person name="Schuster L."/>
            <person name="Cowan T.M."/>
            <person name="Smanski M.J."/>
            <person name="Chevrette M.G."/>
            <person name="De Carvalho L.P.S."/>
            <person name="Shen B."/>
        </authorList>
    </citation>
    <scope>NUCLEOTIDE SEQUENCE [LARGE SCALE GENOMIC DNA]</scope>
    <source>
        <strain evidence="9 10">NPDC049639</strain>
    </source>
</reference>
<sequence length="187" mass="20748">MRRPRDDGADLGEDRGAAFVRAVYAEHAHALIGYVTRMTGDRAKAEDIVQETVLRAWKHVDQLGDSDRPLRPWLFTVANRLVVDGYRAARVRPAEVRTDLLDHDGPLAALAGSGEELDRALEEWEVAEALGTLSVPHRQAIVETFYRGRSVTEAAVVLGVPPGTVKSRLFYGLRALRLALEERGWTP</sequence>
<dbReference type="NCBIfam" id="TIGR02937">
    <property type="entry name" value="sigma70-ECF"/>
    <property type="match status" value="1"/>
</dbReference>
<dbReference type="CDD" id="cd06171">
    <property type="entry name" value="Sigma70_r4"/>
    <property type="match status" value="1"/>
</dbReference>
<dbReference type="Pfam" id="PF04545">
    <property type="entry name" value="Sigma70_r4"/>
    <property type="match status" value="1"/>
</dbReference>
<dbReference type="Gene3D" id="1.10.10.10">
    <property type="entry name" value="Winged helix-like DNA-binding domain superfamily/Winged helix DNA-binding domain"/>
    <property type="match status" value="1"/>
</dbReference>
<evidence type="ECO:0000256" key="5">
    <source>
        <dbReference type="ARBA" id="ARBA00023163"/>
    </source>
</evidence>
<evidence type="ECO:0000256" key="4">
    <source>
        <dbReference type="ARBA" id="ARBA00023125"/>
    </source>
</evidence>
<organism evidence="9 10">
    <name type="scientific">Spongisporangium articulatum</name>
    <dbReference type="NCBI Taxonomy" id="3362603"/>
    <lineage>
        <taxon>Bacteria</taxon>
        <taxon>Bacillati</taxon>
        <taxon>Actinomycetota</taxon>
        <taxon>Actinomycetes</taxon>
        <taxon>Kineosporiales</taxon>
        <taxon>Kineosporiaceae</taxon>
        <taxon>Spongisporangium</taxon>
    </lineage>
</organism>
<keyword evidence="3 6" id="KW-0731">Sigma factor</keyword>
<dbReference type="InterPro" id="IPR036388">
    <property type="entry name" value="WH-like_DNA-bd_sf"/>
</dbReference>
<evidence type="ECO:0000313" key="9">
    <source>
        <dbReference type="EMBL" id="MFI7586118.1"/>
    </source>
</evidence>
<evidence type="ECO:0000259" key="8">
    <source>
        <dbReference type="Pfam" id="PF04545"/>
    </source>
</evidence>
<dbReference type="PANTHER" id="PTHR43133">
    <property type="entry name" value="RNA POLYMERASE ECF-TYPE SIGMA FACTO"/>
    <property type="match status" value="1"/>
</dbReference>
<dbReference type="EMBL" id="JBITLV010000001">
    <property type="protein sequence ID" value="MFI7586118.1"/>
    <property type="molecule type" value="Genomic_DNA"/>
</dbReference>
<gene>
    <name evidence="9" type="ORF">ACIB24_03470</name>
</gene>
<keyword evidence="10" id="KW-1185">Reference proteome</keyword>
<dbReference type="InterPro" id="IPR013325">
    <property type="entry name" value="RNA_pol_sigma_r2"/>
</dbReference>
<feature type="domain" description="RNA polymerase sigma-70 region 4" evidence="8">
    <location>
        <begin position="129"/>
        <end position="177"/>
    </location>
</feature>
<dbReference type="InterPro" id="IPR039425">
    <property type="entry name" value="RNA_pol_sigma-70-like"/>
</dbReference>
<name>A0ABW8AJG8_9ACTN</name>
<comment type="caution">
    <text evidence="9">The sequence shown here is derived from an EMBL/GenBank/DDBJ whole genome shotgun (WGS) entry which is preliminary data.</text>
</comment>
<dbReference type="Gene3D" id="1.10.1740.10">
    <property type="match status" value="1"/>
</dbReference>
<evidence type="ECO:0000256" key="2">
    <source>
        <dbReference type="ARBA" id="ARBA00023015"/>
    </source>
</evidence>
<dbReference type="InterPro" id="IPR007630">
    <property type="entry name" value="RNA_pol_sigma70_r4"/>
</dbReference>
<evidence type="ECO:0000313" key="10">
    <source>
        <dbReference type="Proteomes" id="UP001612915"/>
    </source>
</evidence>
<dbReference type="PANTHER" id="PTHR43133:SF52">
    <property type="entry name" value="ECF RNA POLYMERASE SIGMA FACTOR SIGL"/>
    <property type="match status" value="1"/>
</dbReference>
<dbReference type="Proteomes" id="UP001612915">
    <property type="component" value="Unassembled WGS sequence"/>
</dbReference>
<feature type="domain" description="RNA polymerase sigma-70 region 2" evidence="7">
    <location>
        <begin position="24"/>
        <end position="90"/>
    </location>
</feature>
<keyword evidence="2 6" id="KW-0805">Transcription regulation</keyword>
<dbReference type="Pfam" id="PF04542">
    <property type="entry name" value="Sigma70_r2"/>
    <property type="match status" value="1"/>
</dbReference>
<dbReference type="SUPFAM" id="SSF88659">
    <property type="entry name" value="Sigma3 and sigma4 domains of RNA polymerase sigma factors"/>
    <property type="match status" value="1"/>
</dbReference>
<dbReference type="InterPro" id="IPR007627">
    <property type="entry name" value="RNA_pol_sigma70_r2"/>
</dbReference>
<protein>
    <recommendedName>
        <fullName evidence="6">RNA polymerase sigma factor</fullName>
    </recommendedName>
</protein>
<dbReference type="RefSeq" id="WP_398275199.1">
    <property type="nucleotide sequence ID" value="NZ_JBITLV010000001.1"/>
</dbReference>